<organism evidence="2 3">
    <name type="scientific">Acrasis kona</name>
    <dbReference type="NCBI Taxonomy" id="1008807"/>
    <lineage>
        <taxon>Eukaryota</taxon>
        <taxon>Discoba</taxon>
        <taxon>Heterolobosea</taxon>
        <taxon>Tetramitia</taxon>
        <taxon>Eutetramitia</taxon>
        <taxon>Acrasidae</taxon>
        <taxon>Acrasis</taxon>
    </lineage>
</organism>
<dbReference type="AlphaFoldDB" id="A0AAW2YK50"/>
<evidence type="ECO:0000256" key="1">
    <source>
        <dbReference type="SAM" id="MobiDB-lite"/>
    </source>
</evidence>
<accession>A0AAW2YK50</accession>
<feature type="region of interest" description="Disordered" evidence="1">
    <location>
        <begin position="285"/>
        <end position="309"/>
    </location>
</feature>
<dbReference type="EMBL" id="JAOPGA020000191">
    <property type="protein sequence ID" value="KAL0477507.1"/>
    <property type="molecule type" value="Genomic_DNA"/>
</dbReference>
<gene>
    <name evidence="2" type="ORF">AKO1_010835</name>
</gene>
<comment type="caution">
    <text evidence="2">The sequence shown here is derived from an EMBL/GenBank/DDBJ whole genome shotgun (WGS) entry which is preliminary data.</text>
</comment>
<sequence length="337" mass="38752">MTPSHIDDLESKLNQVRAPENREWTFERLTHNKESRICIDSVHLEIKTRTDAATSILPDKLYSSLKYQFTHNVKIKSEVESSTIDDQDMLCCNIKVVDPDTGKEILKNDKPMIAGRSTSIMLARVIGDNNYKCRVKLQFNDCSYHYKKMFFAIRCEYFLPRDANQLLGVAISAPFQVFARRTNRKSPKLTGTKRSHATDFDECLDDELDEPCSKHIKTTQQSPELKAYLRAFTELMEYKNILEQQEKRQAIEVSLNKLELCDQSPNQIRDMFDMASDWPQNNYLLERSYSPSDSDTSSSTSSLSEEQGSFEGDVNWDTFMTFGQDLESSSYSTAILS</sequence>
<dbReference type="Proteomes" id="UP001431209">
    <property type="component" value="Unassembled WGS sequence"/>
</dbReference>
<reference evidence="2 3" key="1">
    <citation type="submission" date="2024-03" db="EMBL/GenBank/DDBJ databases">
        <title>The Acrasis kona genome and developmental transcriptomes reveal deep origins of eukaryotic multicellular pathways.</title>
        <authorList>
            <person name="Sheikh S."/>
            <person name="Fu C.-J."/>
            <person name="Brown M.W."/>
            <person name="Baldauf S.L."/>
        </authorList>
    </citation>
    <scope>NUCLEOTIDE SEQUENCE [LARGE SCALE GENOMIC DNA]</scope>
    <source>
        <strain evidence="2 3">ATCC MYA-3509</strain>
    </source>
</reference>
<evidence type="ECO:0000313" key="2">
    <source>
        <dbReference type="EMBL" id="KAL0477507.1"/>
    </source>
</evidence>
<evidence type="ECO:0000313" key="3">
    <source>
        <dbReference type="Proteomes" id="UP001431209"/>
    </source>
</evidence>
<feature type="compositionally biased region" description="Low complexity" evidence="1">
    <location>
        <begin position="288"/>
        <end position="304"/>
    </location>
</feature>
<protein>
    <submittedName>
        <fullName evidence="2">Aconitate hydratase, cytoplasmic</fullName>
    </submittedName>
</protein>
<proteinExistence type="predicted"/>
<name>A0AAW2YK50_9EUKA</name>
<keyword evidence="3" id="KW-1185">Reference proteome</keyword>